<comment type="function">
    <text evidence="9">Transcription factor that binds specifically to a 5'-AA[AG]G-3' consensus core sequence.</text>
</comment>
<dbReference type="PANTHER" id="PTHR31992:SF97">
    <property type="entry name" value="DOF ZINC FINGER PROTEIN"/>
    <property type="match status" value="1"/>
</dbReference>
<keyword evidence="7 8" id="KW-0539">Nucleus</keyword>
<feature type="domain" description="Dof-type" evidence="11">
    <location>
        <begin position="39"/>
        <end position="93"/>
    </location>
</feature>
<evidence type="ECO:0000313" key="13">
    <source>
        <dbReference type="Proteomes" id="UP001085076"/>
    </source>
</evidence>
<dbReference type="GO" id="GO:0008270">
    <property type="term" value="F:zinc ion binding"/>
    <property type="evidence" value="ECO:0007669"/>
    <property type="project" value="UniProtKB-KW"/>
</dbReference>
<evidence type="ECO:0000259" key="11">
    <source>
        <dbReference type="PROSITE" id="PS50884"/>
    </source>
</evidence>
<keyword evidence="4 9" id="KW-0805">Transcription regulation</keyword>
<organism evidence="12 13">
    <name type="scientific">Dioscorea zingiberensis</name>
    <dbReference type="NCBI Taxonomy" id="325984"/>
    <lineage>
        <taxon>Eukaryota</taxon>
        <taxon>Viridiplantae</taxon>
        <taxon>Streptophyta</taxon>
        <taxon>Embryophyta</taxon>
        <taxon>Tracheophyta</taxon>
        <taxon>Spermatophyta</taxon>
        <taxon>Magnoliopsida</taxon>
        <taxon>Liliopsida</taxon>
        <taxon>Dioscoreales</taxon>
        <taxon>Dioscoreaceae</taxon>
        <taxon>Dioscorea</taxon>
    </lineage>
</organism>
<feature type="region of interest" description="Disordered" evidence="10">
    <location>
        <begin position="21"/>
        <end position="41"/>
    </location>
</feature>
<evidence type="ECO:0000256" key="1">
    <source>
        <dbReference type="ARBA" id="ARBA00022723"/>
    </source>
</evidence>
<protein>
    <recommendedName>
        <fullName evidence="9">Dof zinc finger protein</fullName>
    </recommendedName>
</protein>
<evidence type="ECO:0000256" key="7">
    <source>
        <dbReference type="ARBA" id="ARBA00023242"/>
    </source>
</evidence>
<evidence type="ECO:0000256" key="10">
    <source>
        <dbReference type="SAM" id="MobiDB-lite"/>
    </source>
</evidence>
<name>A0A9D5CA19_9LILI</name>
<dbReference type="AlphaFoldDB" id="A0A9D5CA19"/>
<reference evidence="12" key="2">
    <citation type="journal article" date="2022" name="Hortic Res">
        <title>The genome of Dioscorea zingiberensis sheds light on the biosynthesis, origin and evolution of the medicinally important diosgenin saponins.</title>
        <authorList>
            <person name="Li Y."/>
            <person name="Tan C."/>
            <person name="Li Z."/>
            <person name="Guo J."/>
            <person name="Li S."/>
            <person name="Chen X."/>
            <person name="Wang C."/>
            <person name="Dai X."/>
            <person name="Yang H."/>
            <person name="Song W."/>
            <person name="Hou L."/>
            <person name="Xu J."/>
            <person name="Tong Z."/>
            <person name="Xu A."/>
            <person name="Yuan X."/>
            <person name="Wang W."/>
            <person name="Yang Q."/>
            <person name="Chen L."/>
            <person name="Sun Z."/>
            <person name="Wang K."/>
            <person name="Pan B."/>
            <person name="Chen J."/>
            <person name="Bao Y."/>
            <person name="Liu F."/>
            <person name="Qi X."/>
            <person name="Gang D.R."/>
            <person name="Wen J."/>
            <person name="Li J."/>
        </authorList>
    </citation>
    <scope>NUCLEOTIDE SEQUENCE</scope>
    <source>
        <strain evidence="12">Dzin_1.0</strain>
    </source>
</reference>
<dbReference type="InterPro" id="IPR045174">
    <property type="entry name" value="Dof"/>
</dbReference>
<dbReference type="InterPro" id="IPR003851">
    <property type="entry name" value="Znf_Dof"/>
</dbReference>
<evidence type="ECO:0000256" key="2">
    <source>
        <dbReference type="ARBA" id="ARBA00022771"/>
    </source>
</evidence>
<evidence type="ECO:0000256" key="3">
    <source>
        <dbReference type="ARBA" id="ARBA00022833"/>
    </source>
</evidence>
<dbReference type="GO" id="GO:0005634">
    <property type="term" value="C:nucleus"/>
    <property type="evidence" value="ECO:0007669"/>
    <property type="project" value="UniProtKB-SubCell"/>
</dbReference>
<evidence type="ECO:0000256" key="5">
    <source>
        <dbReference type="ARBA" id="ARBA00023125"/>
    </source>
</evidence>
<evidence type="ECO:0000256" key="6">
    <source>
        <dbReference type="ARBA" id="ARBA00023163"/>
    </source>
</evidence>
<keyword evidence="1 9" id="KW-0479">Metal-binding</keyword>
<keyword evidence="2 8" id="KW-0863">Zinc-finger</keyword>
<dbReference type="Proteomes" id="UP001085076">
    <property type="component" value="Miscellaneous, Linkage group lg06"/>
</dbReference>
<accession>A0A9D5CA19</accession>
<dbReference type="EMBL" id="JAGGNH010000006">
    <property type="protein sequence ID" value="KAJ0968945.1"/>
    <property type="molecule type" value="Genomic_DNA"/>
</dbReference>
<evidence type="ECO:0000256" key="4">
    <source>
        <dbReference type="ARBA" id="ARBA00023015"/>
    </source>
</evidence>
<evidence type="ECO:0000256" key="8">
    <source>
        <dbReference type="PROSITE-ProRule" id="PRU00071"/>
    </source>
</evidence>
<comment type="subcellular location">
    <subcellularLocation>
        <location evidence="8 9">Nucleus</location>
    </subcellularLocation>
</comment>
<dbReference type="PANTHER" id="PTHR31992">
    <property type="entry name" value="DOF ZINC FINGER PROTEIN DOF1.4-RELATED"/>
    <property type="match status" value="1"/>
</dbReference>
<dbReference type="GO" id="GO:0003677">
    <property type="term" value="F:DNA binding"/>
    <property type="evidence" value="ECO:0007669"/>
    <property type="project" value="UniProtKB-UniRule"/>
</dbReference>
<reference evidence="12" key="1">
    <citation type="submission" date="2021-03" db="EMBL/GenBank/DDBJ databases">
        <authorList>
            <person name="Li Z."/>
            <person name="Yang C."/>
        </authorList>
    </citation>
    <scope>NUCLEOTIDE SEQUENCE</scope>
    <source>
        <strain evidence="12">Dzin_1.0</strain>
        <tissue evidence="12">Leaf</tissue>
    </source>
</reference>
<dbReference type="PROSITE" id="PS50884">
    <property type="entry name" value="ZF_DOF_2"/>
    <property type="match status" value="1"/>
</dbReference>
<keyword evidence="3 9" id="KW-0862">Zinc</keyword>
<evidence type="ECO:0000313" key="12">
    <source>
        <dbReference type="EMBL" id="KAJ0968945.1"/>
    </source>
</evidence>
<gene>
    <name evidence="12" type="ORF">J5N97_021822</name>
</gene>
<dbReference type="GO" id="GO:0003700">
    <property type="term" value="F:DNA-binding transcription factor activity"/>
    <property type="evidence" value="ECO:0007669"/>
    <property type="project" value="UniProtKB-UniRule"/>
</dbReference>
<dbReference type="Pfam" id="PF02701">
    <property type="entry name" value="Zn_ribbon_Dof"/>
    <property type="match status" value="1"/>
</dbReference>
<sequence length="207" mass="22313">MGLNNLHWSQDTINSAGNFNQVKKQKQQQEQQQQQQPGLACPRCESTNTKFCYFNNYSKSQPRHFCKSCRRHWTNGGTLRNVPVGGGRKNKRSKTTTRTGSGSKDETVAAAAAEATGNVLVQNSQVLDIGNGMMMGAPPSSSSCSSYLENFIDPFSGSSFFSEWSAMNGGFHWSAAAAGDDHDPVLSSSGFVVGPGVMMPPMFGGDL</sequence>
<keyword evidence="13" id="KW-1185">Reference proteome</keyword>
<feature type="region of interest" description="Disordered" evidence="10">
    <location>
        <begin position="77"/>
        <end position="104"/>
    </location>
</feature>
<keyword evidence="5 8" id="KW-0238">DNA-binding</keyword>
<keyword evidence="6 9" id="KW-0804">Transcription</keyword>
<evidence type="ECO:0000256" key="9">
    <source>
        <dbReference type="RuleBase" id="RU369094"/>
    </source>
</evidence>
<dbReference type="OrthoDB" id="1927254at2759"/>
<comment type="caution">
    <text evidence="12">The sequence shown here is derived from an EMBL/GenBank/DDBJ whole genome shotgun (WGS) entry which is preliminary data.</text>
</comment>
<proteinExistence type="predicted"/>
<dbReference type="PROSITE" id="PS01361">
    <property type="entry name" value="ZF_DOF_1"/>
    <property type="match status" value="1"/>
</dbReference>